<organism evidence="3 4">
    <name type="scientific">Flavobacterium dankookense</name>
    <dbReference type="NCBI Taxonomy" id="706186"/>
    <lineage>
        <taxon>Bacteria</taxon>
        <taxon>Pseudomonadati</taxon>
        <taxon>Bacteroidota</taxon>
        <taxon>Flavobacteriia</taxon>
        <taxon>Flavobacteriales</taxon>
        <taxon>Flavobacteriaceae</taxon>
        <taxon>Flavobacterium</taxon>
    </lineage>
</organism>
<protein>
    <submittedName>
        <fullName evidence="3">Outer membrane protein OmpA-like peptidoglycan-associated protein</fullName>
    </submittedName>
</protein>
<dbReference type="PANTHER" id="PTHR30329:SF21">
    <property type="entry name" value="LIPOPROTEIN YIAD-RELATED"/>
    <property type="match status" value="1"/>
</dbReference>
<gene>
    <name evidence="3" type="ORF">BC748_1554</name>
</gene>
<dbReference type="PROSITE" id="PS51123">
    <property type="entry name" value="OMPA_2"/>
    <property type="match status" value="1"/>
</dbReference>
<dbReference type="OrthoDB" id="9782229at2"/>
<dbReference type="RefSeq" id="WP_133532843.1">
    <property type="nucleotide sequence ID" value="NZ_SNXR01000013.1"/>
</dbReference>
<accession>A0A4R6QAZ9</accession>
<evidence type="ECO:0000256" key="1">
    <source>
        <dbReference type="PROSITE-ProRule" id="PRU00473"/>
    </source>
</evidence>
<dbReference type="PANTHER" id="PTHR30329">
    <property type="entry name" value="STATOR ELEMENT OF FLAGELLAR MOTOR COMPLEX"/>
    <property type="match status" value="1"/>
</dbReference>
<reference evidence="3 4" key="1">
    <citation type="submission" date="2019-03" db="EMBL/GenBank/DDBJ databases">
        <title>Genomic Encyclopedia of Archaeal and Bacterial Type Strains, Phase II (KMG-II): from individual species to whole genera.</title>
        <authorList>
            <person name="Goeker M."/>
        </authorList>
    </citation>
    <scope>NUCLEOTIDE SEQUENCE [LARGE SCALE GENOMIC DNA]</scope>
    <source>
        <strain evidence="3 4">DSM 25687</strain>
    </source>
</reference>
<dbReference type="SUPFAM" id="SSF103088">
    <property type="entry name" value="OmpA-like"/>
    <property type="match status" value="2"/>
</dbReference>
<dbReference type="Gene3D" id="3.30.1330.60">
    <property type="entry name" value="OmpA-like domain"/>
    <property type="match status" value="2"/>
</dbReference>
<keyword evidence="4" id="KW-1185">Reference proteome</keyword>
<dbReference type="CDD" id="cd07185">
    <property type="entry name" value="OmpA_C-like"/>
    <property type="match status" value="1"/>
</dbReference>
<evidence type="ECO:0000313" key="3">
    <source>
        <dbReference type="EMBL" id="TDP59307.1"/>
    </source>
</evidence>
<name>A0A4R6QAZ9_9FLAO</name>
<dbReference type="Proteomes" id="UP000295260">
    <property type="component" value="Unassembled WGS sequence"/>
</dbReference>
<sequence>MKKVILYSILFFSFFGFGQKQFEVFFDFNQDFPNPQSILKINEWLSQNKSIEVTKLSGYCDSVDTKNYNKKLAERRIENVILLLQKSGTKLAENLVRIPFGKDFKLSQIQAENRKVVIEYKVDEKPVASELTKQIRNAKAGETIKLPNIYFYNNSARIVPQSQLVLYDLLCAMEENPKLVIEIQGHICCQLVQDVADISTARAKAIYNFLIQNKIDRKRMTYKGYGISRPIHKIPEQNEDEANENRRVEILIVKN</sequence>
<proteinExistence type="predicted"/>
<comment type="caution">
    <text evidence="3">The sequence shown here is derived from an EMBL/GenBank/DDBJ whole genome shotgun (WGS) entry which is preliminary data.</text>
</comment>
<feature type="domain" description="OmpA-like" evidence="2">
    <location>
        <begin position="140"/>
        <end position="255"/>
    </location>
</feature>
<dbReference type="AlphaFoldDB" id="A0A4R6QAZ9"/>
<dbReference type="InterPro" id="IPR050330">
    <property type="entry name" value="Bact_OuterMem_StrucFunc"/>
</dbReference>
<evidence type="ECO:0000313" key="4">
    <source>
        <dbReference type="Proteomes" id="UP000295260"/>
    </source>
</evidence>
<dbReference type="Pfam" id="PF00691">
    <property type="entry name" value="OmpA"/>
    <property type="match status" value="1"/>
</dbReference>
<dbReference type="EMBL" id="SNXR01000013">
    <property type="protein sequence ID" value="TDP59307.1"/>
    <property type="molecule type" value="Genomic_DNA"/>
</dbReference>
<dbReference type="GO" id="GO:0016020">
    <property type="term" value="C:membrane"/>
    <property type="evidence" value="ECO:0007669"/>
    <property type="project" value="UniProtKB-UniRule"/>
</dbReference>
<dbReference type="InterPro" id="IPR006665">
    <property type="entry name" value="OmpA-like"/>
</dbReference>
<dbReference type="InterPro" id="IPR036737">
    <property type="entry name" value="OmpA-like_sf"/>
</dbReference>
<evidence type="ECO:0000259" key="2">
    <source>
        <dbReference type="PROSITE" id="PS51123"/>
    </source>
</evidence>
<keyword evidence="1" id="KW-0472">Membrane</keyword>